<dbReference type="Proteomes" id="UP000316123">
    <property type="component" value="Unassembled WGS sequence"/>
</dbReference>
<comment type="caution">
    <text evidence="1">The sequence shown here is derived from an EMBL/GenBank/DDBJ whole genome shotgun (WGS) entry which is preliminary data.</text>
</comment>
<proteinExistence type="predicted"/>
<evidence type="ECO:0000313" key="2">
    <source>
        <dbReference type="Proteomes" id="UP000316123"/>
    </source>
</evidence>
<dbReference type="OrthoDB" id="7006445at2"/>
<accession>A0A9X9BTH3</accession>
<name>A0A9X9BTH3_PSEMA</name>
<gene>
    <name evidence="1" type="ORF">FIV41_10275</name>
</gene>
<dbReference type="RefSeq" id="WP_074844331.1">
    <property type="nucleotide sequence ID" value="NZ_FNSU01000001.1"/>
</dbReference>
<evidence type="ECO:0000313" key="1">
    <source>
        <dbReference type="EMBL" id="TWR60587.1"/>
    </source>
</evidence>
<sequence>MFKAVAVFLLVLKGEVLMSFGTEMGEFLTSSNTFNADLIFGNKKKIPITFDTFELIYIEGSQFFIRLGFEGNPGSRNELTLEAKELKAGQTYPIRPQDPGIRTTFAFGARIEYFPAEYSGFLTVDRLEYKDGHLALSMQFSIYFEPQGKGDMEVVCHALQITCALANHRATGKFVPKHRAQVKVPVFCEIDASVDGSYDPIDLGDVFFVIYSDSSYFIQCLPRHGGDRASLEFAGSALKTFTDYPITAPGGAPESVDTLLIMRPEFSYGFSDPTGTFRVRRTEDSEEGFWFIAEFNFSLTARNADGREIEYKITSLRFQVQVSELRT</sequence>
<dbReference type="EMBL" id="VFEQ01000005">
    <property type="protein sequence ID" value="TWR60587.1"/>
    <property type="molecule type" value="Genomic_DNA"/>
</dbReference>
<reference evidence="1 2" key="1">
    <citation type="submission" date="2019-06" db="EMBL/GenBank/DDBJ databases">
        <title>Pseudomonas bimorpha sp. nov. isolated from bovine raw milk and skim milk concentrate.</title>
        <authorList>
            <person name="Hofmann K."/>
            <person name="Huptas C."/>
            <person name="Doll E."/>
            <person name="Scherer S."/>
            <person name="Wenning M."/>
        </authorList>
    </citation>
    <scope>NUCLEOTIDE SEQUENCE [LARGE SCALE GENOMIC DNA]</scope>
    <source>
        <strain evidence="1 2">DSM 13124</strain>
    </source>
</reference>
<organism evidence="1 2">
    <name type="scientific">Pseudomonas marginalis</name>
    <name type="common">Pseudomonas panacis</name>
    <dbReference type="NCBI Taxonomy" id="298"/>
    <lineage>
        <taxon>Bacteria</taxon>
        <taxon>Pseudomonadati</taxon>
        <taxon>Pseudomonadota</taxon>
        <taxon>Gammaproteobacteria</taxon>
        <taxon>Pseudomonadales</taxon>
        <taxon>Pseudomonadaceae</taxon>
        <taxon>Pseudomonas</taxon>
    </lineage>
</organism>
<protein>
    <submittedName>
        <fullName evidence="1">Uncharacterized protein</fullName>
    </submittedName>
</protein>
<dbReference type="AlphaFoldDB" id="A0A9X9BTH3"/>